<evidence type="ECO:0000256" key="3">
    <source>
        <dbReference type="PIRSR" id="PIRSR613078-1"/>
    </source>
</evidence>
<dbReference type="CDD" id="cd07067">
    <property type="entry name" value="HP_PGM_like"/>
    <property type="match status" value="1"/>
</dbReference>
<feature type="binding site" evidence="4">
    <location>
        <begin position="84"/>
        <end position="87"/>
    </location>
    <ligand>
        <name>substrate</name>
    </ligand>
</feature>
<name>A0A4R2T1N4_9FIRM</name>
<dbReference type="SMART" id="SM00855">
    <property type="entry name" value="PGAM"/>
    <property type="match status" value="1"/>
</dbReference>
<dbReference type="InterPro" id="IPR001345">
    <property type="entry name" value="PG/BPGM_mutase_AS"/>
</dbReference>
<evidence type="ECO:0000313" key="5">
    <source>
        <dbReference type="EMBL" id="TCP96789.1"/>
    </source>
</evidence>
<dbReference type="Pfam" id="PF00300">
    <property type="entry name" value="His_Phos_1"/>
    <property type="match status" value="1"/>
</dbReference>
<keyword evidence="1" id="KW-0324">Glycolysis</keyword>
<dbReference type="GO" id="GO:0005524">
    <property type="term" value="F:ATP binding"/>
    <property type="evidence" value="ECO:0007669"/>
    <property type="project" value="InterPro"/>
</dbReference>
<reference evidence="5 6" key="1">
    <citation type="submission" date="2019-03" db="EMBL/GenBank/DDBJ databases">
        <title>Genomic Encyclopedia of Type Strains, Phase IV (KMG-IV): sequencing the most valuable type-strain genomes for metagenomic binning, comparative biology and taxonomic classification.</title>
        <authorList>
            <person name="Goeker M."/>
        </authorList>
    </citation>
    <scope>NUCLEOTIDE SEQUENCE [LARGE SCALE GENOMIC DNA]</scope>
    <source>
        <strain evidence="5 6">DSM 100013</strain>
    </source>
</reference>
<dbReference type="PANTHER" id="PTHR48100">
    <property type="entry name" value="BROAD-SPECIFICITY PHOSPHATASE YOR283W-RELATED"/>
    <property type="match status" value="1"/>
</dbReference>
<dbReference type="InterPro" id="IPR050275">
    <property type="entry name" value="PGM_Phosphatase"/>
</dbReference>
<comment type="caution">
    <text evidence="5">The sequence shown here is derived from an EMBL/GenBank/DDBJ whole genome shotgun (WGS) entry which is preliminary data.</text>
</comment>
<feature type="active site" description="Tele-phosphohistidine intermediate" evidence="3">
    <location>
        <position position="11"/>
    </location>
</feature>
<dbReference type="PIRSF" id="PIRSF000709">
    <property type="entry name" value="6PFK_2-Ptase"/>
    <property type="match status" value="1"/>
</dbReference>
<dbReference type="PANTHER" id="PTHR48100:SF1">
    <property type="entry name" value="HISTIDINE PHOSPHATASE FAMILY PROTEIN-RELATED"/>
    <property type="match status" value="1"/>
</dbReference>
<accession>A0A4R2T1N4</accession>
<evidence type="ECO:0000256" key="2">
    <source>
        <dbReference type="ARBA" id="ARBA00023235"/>
    </source>
</evidence>
<dbReference type="InterPro" id="IPR029033">
    <property type="entry name" value="His_PPase_superfam"/>
</dbReference>
<feature type="binding site" evidence="4">
    <location>
        <begin position="10"/>
        <end position="17"/>
    </location>
    <ligand>
        <name>substrate</name>
    </ligand>
</feature>
<protein>
    <submittedName>
        <fullName evidence="5">Putative phosphoglycerate mutase</fullName>
    </submittedName>
</protein>
<dbReference type="PROSITE" id="PS00175">
    <property type="entry name" value="PG_MUTASE"/>
    <property type="match status" value="1"/>
</dbReference>
<dbReference type="Gene3D" id="3.40.50.1240">
    <property type="entry name" value="Phosphoglycerate mutase-like"/>
    <property type="match status" value="1"/>
</dbReference>
<dbReference type="RefSeq" id="WP_243098279.1">
    <property type="nucleotide sequence ID" value="NZ_CP058648.1"/>
</dbReference>
<dbReference type="AlphaFoldDB" id="A0A4R2T1N4"/>
<keyword evidence="2" id="KW-0413">Isomerase</keyword>
<dbReference type="Proteomes" id="UP000295504">
    <property type="component" value="Unassembled WGS sequence"/>
</dbReference>
<sequence length="206" mass="24036">MKMNKIYLIRHGQTDWNLEGRTQGIQDSNLTEKGIEDTKLLAKRLREEEIHVIYSSTLNRAKRTAKIISEELHIPVKYNDNLVELNYGSWEGLTIEEIRNKYPEQLDNWFTRPHLTIFPDGEDLAKAQERVVTAFNNILNENKGKNILIVSHSTMIRLLLLNILDMNLSSYNRLKQNNCAINVIGIRRNEPVLLQYNDTCYMHKGE</sequence>
<dbReference type="GO" id="GO:0005737">
    <property type="term" value="C:cytoplasm"/>
    <property type="evidence" value="ECO:0007669"/>
    <property type="project" value="TreeGrafter"/>
</dbReference>
<feature type="binding site" evidence="4">
    <location>
        <position position="60"/>
    </location>
    <ligand>
        <name>substrate</name>
    </ligand>
</feature>
<gene>
    <name evidence="5" type="ORF">EDD79_10496</name>
</gene>
<dbReference type="InterPro" id="IPR003094">
    <property type="entry name" value="6Pfruct_kin"/>
</dbReference>
<keyword evidence="6" id="KW-1185">Reference proteome</keyword>
<dbReference type="PRINTS" id="PR00991">
    <property type="entry name" value="6PFRUCTKNASE"/>
</dbReference>
<evidence type="ECO:0000313" key="6">
    <source>
        <dbReference type="Proteomes" id="UP000295504"/>
    </source>
</evidence>
<dbReference type="InterPro" id="IPR013078">
    <property type="entry name" value="His_Pase_superF_clade-1"/>
</dbReference>
<feature type="active site" description="Proton donor/acceptor" evidence="3">
    <location>
        <position position="84"/>
    </location>
</feature>
<organism evidence="5 6">
    <name type="scientific">Serpentinicella alkaliphila</name>
    <dbReference type="NCBI Taxonomy" id="1734049"/>
    <lineage>
        <taxon>Bacteria</taxon>
        <taxon>Bacillati</taxon>
        <taxon>Bacillota</taxon>
        <taxon>Clostridia</taxon>
        <taxon>Peptostreptococcales</taxon>
        <taxon>Natronincolaceae</taxon>
        <taxon>Serpentinicella</taxon>
    </lineage>
</organism>
<dbReference type="GO" id="GO:0016791">
    <property type="term" value="F:phosphatase activity"/>
    <property type="evidence" value="ECO:0007669"/>
    <property type="project" value="TreeGrafter"/>
</dbReference>
<dbReference type="EMBL" id="SLYC01000049">
    <property type="protein sequence ID" value="TCP96789.1"/>
    <property type="molecule type" value="Genomic_DNA"/>
</dbReference>
<evidence type="ECO:0000256" key="4">
    <source>
        <dbReference type="PIRSR" id="PIRSR613078-2"/>
    </source>
</evidence>
<proteinExistence type="predicted"/>
<dbReference type="GO" id="GO:0006003">
    <property type="term" value="P:fructose 2,6-bisphosphate metabolic process"/>
    <property type="evidence" value="ECO:0007669"/>
    <property type="project" value="InterPro"/>
</dbReference>
<evidence type="ECO:0000256" key="1">
    <source>
        <dbReference type="ARBA" id="ARBA00023152"/>
    </source>
</evidence>
<dbReference type="SUPFAM" id="SSF53254">
    <property type="entry name" value="Phosphoglycerate mutase-like"/>
    <property type="match status" value="1"/>
</dbReference>